<sequence length="200" mass="20402">MNGSSVYVAGQFNSPLIGFGSVNVFSNNQSGFFDIVVAKLNDVGTTTPVFSWAQQAGGTGHDYATGLAVRGSLLHVVGSATIPARFGTQTLSGSAATATAYLATLSDNVTTATNSPALLAGLGLYPNPAHHRVTLQLPVGTQAAATATLLDGTGRKVRTAFVVPGATGALEFSLTGLAAGLYYVQLQLGDQRAARALMVE</sequence>
<protein>
    <submittedName>
        <fullName evidence="2">T9SS type A sorting domain-containing protein</fullName>
    </submittedName>
</protein>
<reference evidence="2" key="1">
    <citation type="submission" date="2022-04" db="EMBL/GenBank/DDBJ databases">
        <title>Hymenobacter sp. isolated from the air.</title>
        <authorList>
            <person name="Won M."/>
            <person name="Lee C.-M."/>
            <person name="Woen H.-Y."/>
            <person name="Kwon S.-W."/>
        </authorList>
    </citation>
    <scope>NUCLEOTIDE SEQUENCE</scope>
    <source>
        <strain evidence="2">5116S-3</strain>
    </source>
</reference>
<dbReference type="Pfam" id="PF18962">
    <property type="entry name" value="Por_Secre_tail"/>
    <property type="match status" value="1"/>
</dbReference>
<dbReference type="RefSeq" id="WP_244674652.1">
    <property type="nucleotide sequence ID" value="NZ_CP095046.1"/>
</dbReference>
<proteinExistence type="predicted"/>
<dbReference type="Proteomes" id="UP000831796">
    <property type="component" value="Chromosome"/>
</dbReference>
<organism evidence="2 3">
    <name type="scientific">Hymenobacter cellulosilyticus</name>
    <dbReference type="NCBI Taxonomy" id="2932248"/>
    <lineage>
        <taxon>Bacteria</taxon>
        <taxon>Pseudomonadati</taxon>
        <taxon>Bacteroidota</taxon>
        <taxon>Cytophagia</taxon>
        <taxon>Cytophagales</taxon>
        <taxon>Hymenobacteraceae</taxon>
        <taxon>Hymenobacter</taxon>
    </lineage>
</organism>
<dbReference type="NCBIfam" id="TIGR04183">
    <property type="entry name" value="Por_Secre_tail"/>
    <property type="match status" value="1"/>
</dbReference>
<dbReference type="EMBL" id="CP095046">
    <property type="protein sequence ID" value="UOQ71244.1"/>
    <property type="molecule type" value="Genomic_DNA"/>
</dbReference>
<dbReference type="InterPro" id="IPR026444">
    <property type="entry name" value="Secre_tail"/>
</dbReference>
<gene>
    <name evidence="2" type="ORF">MUN79_21725</name>
</gene>
<dbReference type="KEGG" id="hcu:MUN79_21725"/>
<evidence type="ECO:0000313" key="3">
    <source>
        <dbReference type="Proteomes" id="UP000831796"/>
    </source>
</evidence>
<name>A0A8T9Q196_9BACT</name>
<accession>A0A8T9Q196</accession>
<dbReference type="AlphaFoldDB" id="A0A8T9Q196"/>
<keyword evidence="3" id="KW-1185">Reference proteome</keyword>
<feature type="domain" description="Secretion system C-terminal sorting" evidence="1">
    <location>
        <begin position="124"/>
        <end position="196"/>
    </location>
</feature>
<evidence type="ECO:0000313" key="2">
    <source>
        <dbReference type="EMBL" id="UOQ71244.1"/>
    </source>
</evidence>
<evidence type="ECO:0000259" key="1">
    <source>
        <dbReference type="Pfam" id="PF18962"/>
    </source>
</evidence>